<dbReference type="AlphaFoldDB" id="A0A285P4H2"/>
<proteinExistence type="predicted"/>
<sequence length="106" mass="12128">MDEREQIKFHISEIAKLMGLAEPVGFMLSYEVGDVWIDVYVERGEDEWQNKTYTISVPKNKGDKLKSFVESAGGNTWDMMADGERVYASLTQEDWEQVSASIMNLL</sequence>
<organism evidence="1 2">
    <name type="scientific">Hydrogenobacter hydrogenophilus</name>
    <dbReference type="NCBI Taxonomy" id="35835"/>
    <lineage>
        <taxon>Bacteria</taxon>
        <taxon>Pseudomonadati</taxon>
        <taxon>Aquificota</taxon>
        <taxon>Aquificia</taxon>
        <taxon>Aquificales</taxon>
        <taxon>Aquificaceae</taxon>
        <taxon>Hydrogenobacter</taxon>
    </lineage>
</organism>
<evidence type="ECO:0000313" key="2">
    <source>
        <dbReference type="Proteomes" id="UP000218627"/>
    </source>
</evidence>
<evidence type="ECO:0000313" key="1">
    <source>
        <dbReference type="EMBL" id="SNZ16620.1"/>
    </source>
</evidence>
<dbReference type="OrthoDB" id="15447at2"/>
<reference evidence="2" key="1">
    <citation type="submission" date="2017-09" db="EMBL/GenBank/DDBJ databases">
        <authorList>
            <person name="Varghese N."/>
            <person name="Submissions S."/>
        </authorList>
    </citation>
    <scope>NUCLEOTIDE SEQUENCE [LARGE SCALE GENOMIC DNA]</scope>
    <source>
        <strain evidence="2">DSM 2913</strain>
    </source>
</reference>
<protein>
    <submittedName>
        <fullName evidence="1">Uncharacterized protein</fullName>
    </submittedName>
</protein>
<gene>
    <name evidence="1" type="ORF">SAMN06265353_1659</name>
</gene>
<dbReference type="Proteomes" id="UP000218627">
    <property type="component" value="Unassembled WGS sequence"/>
</dbReference>
<keyword evidence="2" id="KW-1185">Reference proteome</keyword>
<dbReference type="EMBL" id="OBEN01000013">
    <property type="protein sequence ID" value="SNZ16620.1"/>
    <property type="molecule type" value="Genomic_DNA"/>
</dbReference>
<dbReference type="RefSeq" id="WP_096603352.1">
    <property type="nucleotide sequence ID" value="NZ_OBEN01000013.1"/>
</dbReference>
<accession>A0A285P4H2</accession>
<name>A0A285P4H2_9AQUI</name>